<evidence type="ECO:0000313" key="14">
    <source>
        <dbReference type="Proteomes" id="UP000187209"/>
    </source>
</evidence>
<gene>
    <name evidence="13" type="ORF">SteCoe_29713</name>
</gene>
<keyword evidence="8" id="KW-0106">Calcium</keyword>
<dbReference type="PROSITE" id="PS50222">
    <property type="entry name" value="EF_HAND_2"/>
    <property type="match status" value="4"/>
</dbReference>
<dbReference type="PRINTS" id="PR00094">
    <property type="entry name" value="ADENYLTKNASE"/>
</dbReference>
<evidence type="ECO:0000256" key="9">
    <source>
        <dbReference type="ARBA" id="ARBA00022840"/>
    </source>
</evidence>
<evidence type="ECO:0000256" key="6">
    <source>
        <dbReference type="ARBA" id="ARBA00022741"/>
    </source>
</evidence>
<dbReference type="InterPro" id="IPR050205">
    <property type="entry name" value="CDPK_Ser/Thr_kinases"/>
</dbReference>
<comment type="similarity">
    <text evidence="10">Belongs to the protein kinase superfamily. Ser/Thr protein kinase family. CDPK subfamily.</text>
</comment>
<evidence type="ECO:0000256" key="7">
    <source>
        <dbReference type="ARBA" id="ARBA00022777"/>
    </source>
</evidence>
<dbReference type="InterPro" id="IPR000719">
    <property type="entry name" value="Prot_kinase_dom"/>
</dbReference>
<feature type="domain" description="EF-hand" evidence="12">
    <location>
        <begin position="1616"/>
        <end position="1651"/>
    </location>
</feature>
<dbReference type="InterPro" id="IPR011992">
    <property type="entry name" value="EF-hand-dom_pair"/>
</dbReference>
<evidence type="ECO:0000256" key="8">
    <source>
        <dbReference type="ARBA" id="ARBA00022837"/>
    </source>
</evidence>
<feature type="domain" description="EF-hand" evidence="12">
    <location>
        <begin position="1688"/>
        <end position="1717"/>
    </location>
</feature>
<dbReference type="CDD" id="cd00051">
    <property type="entry name" value="EFh"/>
    <property type="match status" value="2"/>
</dbReference>
<dbReference type="EMBL" id="MPUH01000942">
    <property type="protein sequence ID" value="OMJ71950.1"/>
    <property type="molecule type" value="Genomic_DNA"/>
</dbReference>
<dbReference type="Pfam" id="PF13202">
    <property type="entry name" value="EF-hand_5"/>
    <property type="match status" value="2"/>
</dbReference>
<evidence type="ECO:0000259" key="12">
    <source>
        <dbReference type="PROSITE" id="PS50222"/>
    </source>
</evidence>
<dbReference type="HAMAP" id="MF_00235">
    <property type="entry name" value="Adenylate_kinase_Adk"/>
    <property type="match status" value="1"/>
</dbReference>
<dbReference type="CDD" id="cd01428">
    <property type="entry name" value="ADK"/>
    <property type="match status" value="1"/>
</dbReference>
<evidence type="ECO:0000259" key="11">
    <source>
        <dbReference type="PROSITE" id="PS50011"/>
    </source>
</evidence>
<comment type="caution">
    <text evidence="13">The sequence shown here is derived from an EMBL/GenBank/DDBJ whole genome shotgun (WGS) entry which is preliminary data.</text>
</comment>
<keyword evidence="9" id="KW-0067">ATP-binding</keyword>
<dbReference type="SUPFAM" id="SSF47473">
    <property type="entry name" value="EF-hand"/>
    <property type="match status" value="1"/>
</dbReference>
<dbReference type="InterPro" id="IPR008984">
    <property type="entry name" value="SMAD_FHA_dom_sf"/>
</dbReference>
<dbReference type="GO" id="GO:0006139">
    <property type="term" value="P:nucleobase-containing compound metabolic process"/>
    <property type="evidence" value="ECO:0007669"/>
    <property type="project" value="InterPro"/>
</dbReference>
<keyword evidence="7" id="KW-0418">Kinase</keyword>
<dbReference type="Gene3D" id="3.30.200.20">
    <property type="entry name" value="Phosphorylase Kinase, domain 1"/>
    <property type="match status" value="1"/>
</dbReference>
<feature type="domain" description="Protein kinase" evidence="11">
    <location>
        <begin position="1320"/>
        <end position="1570"/>
    </location>
</feature>
<dbReference type="PROSITE" id="PS00113">
    <property type="entry name" value="ADENYLATE_KINASE"/>
    <property type="match status" value="1"/>
</dbReference>
<dbReference type="Proteomes" id="UP000187209">
    <property type="component" value="Unassembled WGS sequence"/>
</dbReference>
<dbReference type="PROSITE" id="PS00018">
    <property type="entry name" value="EF_HAND_1"/>
    <property type="match status" value="3"/>
</dbReference>
<dbReference type="CDD" id="cd00060">
    <property type="entry name" value="FHA"/>
    <property type="match status" value="2"/>
</dbReference>
<dbReference type="InterPro" id="IPR027417">
    <property type="entry name" value="P-loop_NTPase"/>
</dbReference>
<dbReference type="Pfam" id="PF00406">
    <property type="entry name" value="ADK"/>
    <property type="match status" value="1"/>
</dbReference>
<evidence type="ECO:0000256" key="10">
    <source>
        <dbReference type="ARBA" id="ARBA00024334"/>
    </source>
</evidence>
<dbReference type="InterPro" id="IPR033690">
    <property type="entry name" value="Adenylat_kinase_CS"/>
</dbReference>
<comment type="subunit">
    <text evidence="2">Monomer.</text>
</comment>
<dbReference type="FunFam" id="1.10.510.10:FF:000571">
    <property type="entry name" value="Maternal embryonic leucine zipper kinase"/>
    <property type="match status" value="1"/>
</dbReference>
<dbReference type="GO" id="GO:0004674">
    <property type="term" value="F:protein serine/threonine kinase activity"/>
    <property type="evidence" value="ECO:0007669"/>
    <property type="project" value="UniProtKB-KW"/>
</dbReference>
<dbReference type="SMART" id="SM00054">
    <property type="entry name" value="EFh"/>
    <property type="match status" value="4"/>
</dbReference>
<dbReference type="SUPFAM" id="SSF52540">
    <property type="entry name" value="P-loop containing nucleoside triphosphate hydrolases"/>
    <property type="match status" value="2"/>
</dbReference>
<keyword evidence="4" id="KW-0808">Transferase</keyword>
<dbReference type="Gene3D" id="1.10.238.10">
    <property type="entry name" value="EF-hand"/>
    <property type="match status" value="1"/>
</dbReference>
<name>A0A1R2B5P4_9CILI</name>
<proteinExistence type="inferred from homology"/>
<dbReference type="PANTHER" id="PTHR24349">
    <property type="entry name" value="SERINE/THREONINE-PROTEIN KINASE"/>
    <property type="match status" value="1"/>
</dbReference>
<dbReference type="Gene3D" id="1.10.510.10">
    <property type="entry name" value="Transferase(Phosphotransferase) domain 1"/>
    <property type="match status" value="1"/>
</dbReference>
<keyword evidence="5" id="KW-0677">Repeat</keyword>
<accession>A0A1R2B5P4</accession>
<dbReference type="FunFam" id="1.10.238.10:FF:000003">
    <property type="entry name" value="Calmodulin A"/>
    <property type="match status" value="1"/>
</dbReference>
<dbReference type="InterPro" id="IPR020635">
    <property type="entry name" value="Tyr_kinase_cat_dom"/>
</dbReference>
<dbReference type="GO" id="GO:0005524">
    <property type="term" value="F:ATP binding"/>
    <property type="evidence" value="ECO:0007669"/>
    <property type="project" value="UniProtKB-KW"/>
</dbReference>
<dbReference type="Pfam" id="PF00069">
    <property type="entry name" value="Pkinase"/>
    <property type="match status" value="1"/>
</dbReference>
<evidence type="ECO:0000256" key="1">
    <source>
        <dbReference type="ARBA" id="ARBA00001946"/>
    </source>
</evidence>
<evidence type="ECO:0008006" key="15">
    <source>
        <dbReference type="Google" id="ProtNLM"/>
    </source>
</evidence>
<dbReference type="InterPro" id="IPR011009">
    <property type="entry name" value="Kinase-like_dom_sf"/>
</dbReference>
<dbReference type="PROSITE" id="PS50011">
    <property type="entry name" value="PROTEIN_KINASE_DOM"/>
    <property type="match status" value="1"/>
</dbReference>
<dbReference type="Pfam" id="PF13499">
    <property type="entry name" value="EF-hand_7"/>
    <property type="match status" value="1"/>
</dbReference>
<dbReference type="InterPro" id="IPR000850">
    <property type="entry name" value="Adenylat/UMP-CMP_kin"/>
</dbReference>
<dbReference type="Gene3D" id="3.40.50.300">
    <property type="entry name" value="P-loop containing nucleotide triphosphate hydrolases"/>
    <property type="match status" value="3"/>
</dbReference>
<evidence type="ECO:0000256" key="2">
    <source>
        <dbReference type="ARBA" id="ARBA00011245"/>
    </source>
</evidence>
<reference evidence="13 14" key="1">
    <citation type="submission" date="2016-11" db="EMBL/GenBank/DDBJ databases">
        <title>The macronuclear genome of Stentor coeruleus: a giant cell with tiny introns.</title>
        <authorList>
            <person name="Slabodnick M."/>
            <person name="Ruby J.G."/>
            <person name="Reiff S.B."/>
            <person name="Swart E.C."/>
            <person name="Gosai S."/>
            <person name="Prabakaran S."/>
            <person name="Witkowska E."/>
            <person name="Larue G.E."/>
            <person name="Fisher S."/>
            <person name="Freeman R.M."/>
            <person name="Gunawardena J."/>
            <person name="Chu W."/>
            <person name="Stover N.A."/>
            <person name="Gregory B.D."/>
            <person name="Nowacki M."/>
            <person name="Derisi J."/>
            <person name="Roy S.W."/>
            <person name="Marshall W.F."/>
            <person name="Sood P."/>
        </authorList>
    </citation>
    <scope>NUCLEOTIDE SEQUENCE [LARGE SCALE GENOMIC DNA]</scope>
    <source>
        <strain evidence="13">WM001</strain>
    </source>
</reference>
<dbReference type="SUPFAM" id="SSF49879">
    <property type="entry name" value="SMAD/FHA domain"/>
    <property type="match status" value="1"/>
</dbReference>
<organism evidence="13 14">
    <name type="scientific">Stentor coeruleus</name>
    <dbReference type="NCBI Taxonomy" id="5963"/>
    <lineage>
        <taxon>Eukaryota</taxon>
        <taxon>Sar</taxon>
        <taxon>Alveolata</taxon>
        <taxon>Ciliophora</taxon>
        <taxon>Postciliodesmatophora</taxon>
        <taxon>Heterotrichea</taxon>
        <taxon>Heterotrichida</taxon>
        <taxon>Stentoridae</taxon>
        <taxon>Stentor</taxon>
    </lineage>
</organism>
<sequence length="1752" mass="200040">MEQLHENEPRVIFVTGGPGTGKGTQCPKLVETFGYKHVSIGDLCRAEIKSGSEEGKNILSIVQSGGLVPKELTIALLQKSLSSINAHTILVDGFPRSVEQAIYLEQMGVKVNYLLHFDTDKEDVLLGRLIERGKTSGRADDNEETIVKRFRIYKSESLPVLQLYEPFGIVRKVDCMGTINEVFFRTICAIRPEVLFVVGAKYSGKSTLSTFLGKRYSFYVLSMDKVLKKCSNDDESITRKLVQTLQNFKHECRIIVDGFPHNLQQAKLFAGLIGQPNKLIYLECTPDACQERQLALGKNQNSYIPSTKLSQLYLDSVRSYSDLCKYYTTTLGEKFIKIDSKDQDLARKIAQKFVEPEVVLIRGNIRPCVMLYYKKLGFKIVNCVHLVELWRNARGLSLSDNQIHLHDDPEVIDILKDVIFSGNATSKFLLYNFALSNAGLIMEFENKICKISKVLQFYSASDTPFDNVASLLYPRQSFYLLNSSGISYKRMLLDADVQKLEKAIGEREVPKTSSFVVLFGPTMTGKSKAAQVLIECGMRAIDFAAVIEDTKQRLSTEEEPKEDLTFSEIIEGIIEDAKKNPFQTIVIDGVPPNDVILARDPVYPIPELSEDKAEDIAYDEDPSVQERISVITKRVKILLMKINVLSEIHFKVPYEVLEKRARKKFETPEEEDLTNEQKAQIFESWMLGQSLYQKPRPNKYLIPEVVTFNTEKQSIPIISDRLRNIYKRKVILVESNCTSGYESVKKMIWKNQISYIDYNTLLEESEVSTLKTLLIKERVKRIPVRSRYVVLAGFPFQLDEYQSLLQEFTFLEDVVGRLHIFFTFTTREQEVEINELNPSQRKNEGHSAMWNNSLASSQYKIFYNYKGNIAQKETKVIDYTNYSQVIPELLDAMDNEKRLIYQFVLDENSARGFSSYLMEQGTVISNDFKEKLFMDFSNVDGKKKILNALKNRTAKDFHSRYLRAYTIPFSVFFEGFTNVLKEEKINITPGLRKSIRESIDANKNYFIDAEEVNMFFDSWENNEEKDMIINRGISNDRKQMVDKLGYQLIVLIEETIPDPVTQCTSFNRGDTFEICFEGFKGSQRFCADRTVYFGKENSQFQNDIEFNSADTRFSISHFQIHSKKAGYYLVDNSSEHIVKLKVFEIPVVLYEDALIYLGEHEIRVNTCSAPKPSEDNSLMLSFRGKSNSYDMNACLELEFLSEVMFGSKFTFTDKKIIRLGSGSFNDIVLANTSPFHALIELRPSGWCISDNHTIIGTTLSINTFSNIKYKKPSPSLKLIHGMRFAAAGVHFRVLHKTMSKIRIDVNSFNEFRSEKLTDFYTIVKHLGKSLLGEKMVVRHLQSKKHYWAKMIMLKDFTTNVRTEVSILRELDHPNTAKVVDILIDGTKVYVITELCSGPELFEKIMGKGSHCEEVACKYIRQVLQGLAYLHSNEICHRDLRPENLQFSDSSDDAILKICDFANAIDNKGFVDKISGTSHYLAPEVFTGNFSKAADIWACGVILYALLVGVPPFTGKTDADVRKKAAKGILTYKEKAWSKVSNHAKRVVRVMLTFDPAKRPSAAELLVDPWIKQSLKSLDMSKPMIVRTFKNFKHFYSTNKLQQAIYMFMTQNLANEQTKKQATDMYTRIDKNGDGKVSVDELINAMDEIGIAMSENEIRTCISEVDANGSGWIDFSEFLTVFTSKNMMMSKENLESTFAMFDADGSGEISTVELKRVLGHSENEWMQTLKDIDENKDGKLDIKEFKNLLLRMG</sequence>
<evidence type="ECO:0000256" key="5">
    <source>
        <dbReference type="ARBA" id="ARBA00022737"/>
    </source>
</evidence>
<feature type="domain" description="EF-hand" evidence="12">
    <location>
        <begin position="1719"/>
        <end position="1752"/>
    </location>
</feature>
<protein>
    <recommendedName>
        <fullName evidence="15">Calmodulin</fullName>
    </recommendedName>
</protein>
<dbReference type="SMART" id="SM00219">
    <property type="entry name" value="TyrKc"/>
    <property type="match status" value="1"/>
</dbReference>
<comment type="cofactor">
    <cofactor evidence="1">
        <name>Mg(2+)</name>
        <dbReference type="ChEBI" id="CHEBI:18420"/>
    </cofactor>
</comment>
<dbReference type="SUPFAM" id="SSF56112">
    <property type="entry name" value="Protein kinase-like (PK-like)"/>
    <property type="match status" value="1"/>
</dbReference>
<evidence type="ECO:0000313" key="13">
    <source>
        <dbReference type="EMBL" id="OMJ71950.1"/>
    </source>
</evidence>
<dbReference type="InterPro" id="IPR002048">
    <property type="entry name" value="EF_hand_dom"/>
</dbReference>
<keyword evidence="6" id="KW-0547">Nucleotide-binding</keyword>
<evidence type="ECO:0000256" key="4">
    <source>
        <dbReference type="ARBA" id="ARBA00022679"/>
    </source>
</evidence>
<feature type="domain" description="EF-hand" evidence="12">
    <location>
        <begin position="1652"/>
        <end position="1687"/>
    </location>
</feature>
<evidence type="ECO:0000256" key="3">
    <source>
        <dbReference type="ARBA" id="ARBA00022527"/>
    </source>
</evidence>
<keyword evidence="14" id="KW-1185">Reference proteome</keyword>
<dbReference type="GO" id="GO:0005509">
    <property type="term" value="F:calcium ion binding"/>
    <property type="evidence" value="ECO:0007669"/>
    <property type="project" value="InterPro"/>
</dbReference>
<dbReference type="InterPro" id="IPR018247">
    <property type="entry name" value="EF_Hand_1_Ca_BS"/>
</dbReference>
<dbReference type="OrthoDB" id="442176at2759"/>
<dbReference type="GO" id="GO:0019205">
    <property type="term" value="F:nucleobase-containing compound kinase activity"/>
    <property type="evidence" value="ECO:0007669"/>
    <property type="project" value="InterPro"/>
</dbReference>
<dbReference type="GO" id="GO:0004713">
    <property type="term" value="F:protein tyrosine kinase activity"/>
    <property type="evidence" value="ECO:0007669"/>
    <property type="project" value="InterPro"/>
</dbReference>
<keyword evidence="3" id="KW-0723">Serine/threonine-protein kinase</keyword>